<dbReference type="InterPro" id="IPR029069">
    <property type="entry name" value="HotDog_dom_sf"/>
</dbReference>
<dbReference type="EMBL" id="CP014870">
    <property type="protein sequence ID" value="ANJ57076.1"/>
    <property type="molecule type" value="Genomic_DNA"/>
</dbReference>
<dbReference type="OrthoDB" id="5415111at2"/>
<protein>
    <recommendedName>
        <fullName evidence="5">MaoC-like domain-containing protein</fullName>
    </recommendedName>
</protein>
<gene>
    <name evidence="3" type="ORF">PMA3_18745</name>
</gene>
<dbReference type="Proteomes" id="UP000078354">
    <property type="component" value="Chromosome"/>
</dbReference>
<evidence type="ECO:0000259" key="1">
    <source>
        <dbReference type="Pfam" id="PF01575"/>
    </source>
</evidence>
<dbReference type="STRING" id="1853130.PMA3_18745"/>
<evidence type="ECO:0000259" key="2">
    <source>
        <dbReference type="Pfam" id="PF13452"/>
    </source>
</evidence>
<evidence type="ECO:0000313" key="3">
    <source>
        <dbReference type="EMBL" id="ANJ57076.1"/>
    </source>
</evidence>
<name>A0A191YWH3_9PSED</name>
<dbReference type="RefSeq" id="WP_064678582.1">
    <property type="nucleotide sequence ID" value="NZ_CP014870.1"/>
</dbReference>
<proteinExistence type="predicted"/>
<dbReference type="InterPro" id="IPR002539">
    <property type="entry name" value="MaoC-like_dom"/>
</dbReference>
<dbReference type="AlphaFoldDB" id="A0A191YWH3"/>
<dbReference type="SUPFAM" id="SSF54637">
    <property type="entry name" value="Thioesterase/thiol ester dehydrase-isomerase"/>
    <property type="match status" value="2"/>
</dbReference>
<evidence type="ECO:0000313" key="4">
    <source>
        <dbReference type="Proteomes" id="UP000078354"/>
    </source>
</evidence>
<evidence type="ECO:0008006" key="5">
    <source>
        <dbReference type="Google" id="ProtNLM"/>
    </source>
</evidence>
<dbReference type="Gene3D" id="3.10.129.10">
    <property type="entry name" value="Hotdog Thioesterase"/>
    <property type="match status" value="1"/>
</dbReference>
<keyword evidence="4" id="KW-1185">Reference proteome</keyword>
<reference evidence="3 4" key="1">
    <citation type="journal article" date="2018" name="Syst. Appl. Microbiol.">
        <title>Pseudomonas silesiensis sp. nov. strain A3T isolated from a biological pesticide sewage treatment plant and analysis of the complete genome sequence.</title>
        <authorList>
            <person name="Kaminski M.A."/>
            <person name="Furmanczyk E.M."/>
            <person name="Sobczak A."/>
            <person name="Dziembowski A."/>
            <person name="Lipinski L."/>
        </authorList>
    </citation>
    <scope>NUCLEOTIDE SEQUENCE [LARGE SCALE GENOMIC DNA]</scope>
    <source>
        <strain evidence="3 4">A3</strain>
    </source>
</reference>
<dbReference type="KEGG" id="psil:PMA3_18745"/>
<organism evidence="3 4">
    <name type="scientific">Pseudomonas silesiensis</name>
    <dbReference type="NCBI Taxonomy" id="1853130"/>
    <lineage>
        <taxon>Bacteria</taxon>
        <taxon>Pseudomonadati</taxon>
        <taxon>Pseudomonadota</taxon>
        <taxon>Gammaproteobacteria</taxon>
        <taxon>Pseudomonadales</taxon>
        <taxon>Pseudomonadaceae</taxon>
        <taxon>Pseudomonas</taxon>
    </lineage>
</organism>
<dbReference type="Pfam" id="PF01575">
    <property type="entry name" value="MaoC_dehydratas"/>
    <property type="match status" value="1"/>
</dbReference>
<sequence>MPANLSHLKGHRFADCDWSFTPKRISALNLAIGVTQDCTGLPPTLAFSADMDHQVVDQLLALTGLGAHQLLHGEQHFHYHHPLQPGLRYSSRAELTEVIKKPRFNLLHKKTRLLTADGSLACEMLSIYVAVPVPGPPRVGPEMAEQNAPPVTTAGAISREQINAFALASGDQNPVHLEPAIACRAGHADVFAQGMLGMGMLGTLLSATRLQRFGVRFLSPIALGDQPRLYQTGIRSRELVLTNEKGNIRIRGYAELD</sequence>
<feature type="domain" description="FAS1-like dehydratase" evidence="2">
    <location>
        <begin position="41"/>
        <end position="123"/>
    </location>
</feature>
<dbReference type="Pfam" id="PF13452">
    <property type="entry name" value="FAS1_DH_region"/>
    <property type="match status" value="1"/>
</dbReference>
<dbReference type="InterPro" id="IPR039569">
    <property type="entry name" value="FAS1-like_DH_region"/>
</dbReference>
<feature type="domain" description="MaoC-like" evidence="1">
    <location>
        <begin position="154"/>
        <end position="226"/>
    </location>
</feature>
<accession>A0A191YWH3</accession>